<evidence type="ECO:0000313" key="2">
    <source>
        <dbReference type="Proteomes" id="UP000061135"/>
    </source>
</evidence>
<dbReference type="EMBL" id="CP007501">
    <property type="protein sequence ID" value="AKD24767.1"/>
    <property type="molecule type" value="Genomic_DNA"/>
</dbReference>
<dbReference type="STRING" id="1835254.CL55_00004340"/>
<dbReference type="Proteomes" id="UP000061135">
    <property type="component" value="Chromosome"/>
</dbReference>
<sequence length="353" mass="37674">MPIPIPSSLTINPMVDVRKNDLVTPPSAPSTVESLNAIDPRLALNMPMPVVDSAAGNAVRTALQNGNLAELTTMLESGEPSAQQAVLLEISNLALGKSNLSAKLTQANLNNLVSESLSRMDSLGGAALGQLLSETLIADTPEIAPGTQNQVNLNQTKSVVVNWPVVDPSKPGTQDPKVVMGALYLSLQASGIFAADQLKRVLFPAGSADDKMDSFLTAGDKQKASELMAQLSNDAPIIRDSMRLLLRGDLLWQGQLMPNVQGRLYREDAWQSDPHQPNQLEKGSRITLEVGLPNLGPLKIIGTQFGESLQLIVQADPAAQASMSKAFATLEDQLHTQIDPETRVSLGQIEAPE</sequence>
<proteinExistence type="predicted"/>
<gene>
    <name evidence="1" type="ORF">CL55_00004340</name>
</gene>
<dbReference type="AlphaFoldDB" id="A0A0E3ZIZ4"/>
<dbReference type="HOGENOM" id="CLU_784939_0_0_4"/>
<dbReference type="RefSeq" id="WP_156156255.1">
    <property type="nucleotide sequence ID" value="NZ_CP007501.1"/>
</dbReference>
<keyword evidence="2" id="KW-1185">Reference proteome</keyword>
<dbReference type="KEGG" id="pdq:CL55_00004340"/>
<evidence type="ECO:0000313" key="1">
    <source>
        <dbReference type="EMBL" id="AKD24767.1"/>
    </source>
</evidence>
<name>A0A0E3ZIZ4_9BURK</name>
<dbReference type="OrthoDB" id="9824730at2"/>
<accession>A0A0E3ZIZ4</accession>
<evidence type="ECO:0008006" key="3">
    <source>
        <dbReference type="Google" id="ProtNLM"/>
    </source>
</evidence>
<reference evidence="1 2" key="1">
    <citation type="submission" date="2014-03" db="EMBL/GenBank/DDBJ databases">
        <title>Genome of Polynucleobacter strain MWH-MoK4.</title>
        <authorList>
            <person name="Hahn M.W."/>
        </authorList>
    </citation>
    <scope>NUCLEOTIDE SEQUENCE [LARGE SCALE GENOMIC DNA]</scope>
    <source>
        <strain evidence="1 2">MWH-MoK4</strain>
    </source>
</reference>
<organism evidence="1 2">
    <name type="scientific">Polynucleobacter duraquae</name>
    <dbReference type="NCBI Taxonomy" id="1835254"/>
    <lineage>
        <taxon>Bacteria</taxon>
        <taxon>Pseudomonadati</taxon>
        <taxon>Pseudomonadota</taxon>
        <taxon>Betaproteobacteria</taxon>
        <taxon>Burkholderiales</taxon>
        <taxon>Burkholderiaceae</taxon>
        <taxon>Polynucleobacter</taxon>
    </lineage>
</organism>
<protein>
    <recommendedName>
        <fullName evidence="3">Flagellar hook-length control protein FliK</fullName>
    </recommendedName>
</protein>
<dbReference type="PATRIC" id="fig|576611.7.peg.438"/>